<dbReference type="EMBL" id="FNID01000014">
    <property type="protein sequence ID" value="SDN23348.1"/>
    <property type="molecule type" value="Genomic_DNA"/>
</dbReference>
<dbReference type="InterPro" id="IPR001845">
    <property type="entry name" value="HTH_ArsR_DNA-bd_dom"/>
</dbReference>
<protein>
    <submittedName>
        <fullName evidence="5">Transcriptional regulator, ArsR family</fullName>
    </submittedName>
</protein>
<keyword evidence="2" id="KW-0238">DNA-binding</keyword>
<dbReference type="InterPro" id="IPR036388">
    <property type="entry name" value="WH-like_DNA-bd_sf"/>
</dbReference>
<sequence>MDTAAICAALGNKTRYQLVKALKEKAIGTCCDRIEFFESGVSVGDVVKYTGLAQSTVSQHLAVLESAGLIRKEKRELWSCYFLNEDVLSAFLKEMKDDLLTEK</sequence>
<dbReference type="PROSITE" id="PS50987">
    <property type="entry name" value="HTH_ARSR_2"/>
    <property type="match status" value="1"/>
</dbReference>
<dbReference type="SMART" id="SM00418">
    <property type="entry name" value="HTH_ARSR"/>
    <property type="match status" value="1"/>
</dbReference>
<dbReference type="InterPro" id="IPR036390">
    <property type="entry name" value="WH_DNA-bd_sf"/>
</dbReference>
<dbReference type="STRING" id="258515.SAMN05192585_11410"/>
<reference evidence="5 6" key="1">
    <citation type="submission" date="2016-10" db="EMBL/GenBank/DDBJ databases">
        <authorList>
            <person name="de Groot N.N."/>
        </authorList>
    </citation>
    <scope>NUCLEOTIDE SEQUENCE [LARGE SCALE GENOMIC DNA]</scope>
    <source>
        <strain evidence="5 6">CGMCC 1.5012</strain>
    </source>
</reference>
<evidence type="ECO:0000256" key="2">
    <source>
        <dbReference type="ARBA" id="ARBA00023125"/>
    </source>
</evidence>
<dbReference type="Pfam" id="PF01022">
    <property type="entry name" value="HTH_5"/>
    <property type="match status" value="1"/>
</dbReference>
<evidence type="ECO:0000256" key="1">
    <source>
        <dbReference type="ARBA" id="ARBA00023015"/>
    </source>
</evidence>
<dbReference type="GO" id="GO:0003677">
    <property type="term" value="F:DNA binding"/>
    <property type="evidence" value="ECO:0007669"/>
    <property type="project" value="UniProtKB-KW"/>
</dbReference>
<dbReference type="AlphaFoldDB" id="A0A1G9ZPU6"/>
<feature type="domain" description="HTH arsR-type" evidence="4">
    <location>
        <begin position="1"/>
        <end position="103"/>
    </location>
</feature>
<name>A0A1G9ZPU6_9FIRM</name>
<dbReference type="CDD" id="cd00090">
    <property type="entry name" value="HTH_ARSR"/>
    <property type="match status" value="1"/>
</dbReference>
<dbReference type="RefSeq" id="WP_162840351.1">
    <property type="nucleotide sequence ID" value="NZ_FNID01000014.1"/>
</dbReference>
<dbReference type="SUPFAM" id="SSF46785">
    <property type="entry name" value="Winged helix' DNA-binding domain"/>
    <property type="match status" value="1"/>
</dbReference>
<dbReference type="GO" id="GO:0003700">
    <property type="term" value="F:DNA-binding transcription factor activity"/>
    <property type="evidence" value="ECO:0007669"/>
    <property type="project" value="InterPro"/>
</dbReference>
<accession>A0A1G9ZPU6</accession>
<proteinExistence type="predicted"/>
<evidence type="ECO:0000313" key="6">
    <source>
        <dbReference type="Proteomes" id="UP000199182"/>
    </source>
</evidence>
<keyword evidence="3" id="KW-0804">Transcription</keyword>
<dbReference type="InterPro" id="IPR011991">
    <property type="entry name" value="ArsR-like_HTH"/>
</dbReference>
<dbReference type="PANTHER" id="PTHR33154:SF33">
    <property type="entry name" value="TRANSCRIPTIONAL REPRESSOR SDPR"/>
    <property type="match status" value="1"/>
</dbReference>
<dbReference type="Proteomes" id="UP000199182">
    <property type="component" value="Unassembled WGS sequence"/>
</dbReference>
<evidence type="ECO:0000313" key="5">
    <source>
        <dbReference type="EMBL" id="SDN23348.1"/>
    </source>
</evidence>
<dbReference type="PANTHER" id="PTHR33154">
    <property type="entry name" value="TRANSCRIPTIONAL REGULATOR, ARSR FAMILY"/>
    <property type="match status" value="1"/>
</dbReference>
<gene>
    <name evidence="5" type="ORF">SAMN05192585_11410</name>
</gene>
<organism evidence="5 6">
    <name type="scientific">Acetanaerobacterium elongatum</name>
    <dbReference type="NCBI Taxonomy" id="258515"/>
    <lineage>
        <taxon>Bacteria</taxon>
        <taxon>Bacillati</taxon>
        <taxon>Bacillota</taxon>
        <taxon>Clostridia</taxon>
        <taxon>Eubacteriales</taxon>
        <taxon>Oscillospiraceae</taxon>
        <taxon>Acetanaerobacterium</taxon>
    </lineage>
</organism>
<evidence type="ECO:0000256" key="3">
    <source>
        <dbReference type="ARBA" id="ARBA00023163"/>
    </source>
</evidence>
<dbReference type="InterPro" id="IPR051081">
    <property type="entry name" value="HTH_MetalResp_TranReg"/>
</dbReference>
<keyword evidence="6" id="KW-1185">Reference proteome</keyword>
<dbReference type="Gene3D" id="1.10.10.10">
    <property type="entry name" value="Winged helix-like DNA-binding domain superfamily/Winged helix DNA-binding domain"/>
    <property type="match status" value="1"/>
</dbReference>
<keyword evidence="1" id="KW-0805">Transcription regulation</keyword>
<evidence type="ECO:0000259" key="4">
    <source>
        <dbReference type="PROSITE" id="PS50987"/>
    </source>
</evidence>